<protein>
    <submittedName>
        <fullName evidence="1">Uncharacterized protein</fullName>
    </submittedName>
</protein>
<gene>
    <name evidence="1" type="ORF">PCOR1329_LOCUS78457</name>
</gene>
<dbReference type="Proteomes" id="UP001189429">
    <property type="component" value="Unassembled WGS sequence"/>
</dbReference>
<organism evidence="1 2">
    <name type="scientific">Prorocentrum cordatum</name>
    <dbReference type="NCBI Taxonomy" id="2364126"/>
    <lineage>
        <taxon>Eukaryota</taxon>
        <taxon>Sar</taxon>
        <taxon>Alveolata</taxon>
        <taxon>Dinophyceae</taxon>
        <taxon>Prorocentrales</taxon>
        <taxon>Prorocentraceae</taxon>
        <taxon>Prorocentrum</taxon>
    </lineage>
</organism>
<accession>A0ABN9XNQ1</accession>
<dbReference type="EMBL" id="CAUYUJ010020948">
    <property type="protein sequence ID" value="CAK0901534.1"/>
    <property type="molecule type" value="Genomic_DNA"/>
</dbReference>
<evidence type="ECO:0000313" key="2">
    <source>
        <dbReference type="Proteomes" id="UP001189429"/>
    </source>
</evidence>
<proteinExistence type="predicted"/>
<keyword evidence="2" id="KW-1185">Reference proteome</keyword>
<comment type="caution">
    <text evidence="1">The sequence shown here is derived from an EMBL/GenBank/DDBJ whole genome shotgun (WGS) entry which is preliminary data.</text>
</comment>
<sequence length="133" mass="14036">MLVSDITTMVLSNEGTFDPHLVAVGRGALSLADPDGGGRSMAARLGLGGGRQQAFDLSLLEGAFRGQQIMCSPAVPVLPAFATRSPGSLERMLVLTFDAEGESELLCLWFRTAEDSALVAQAVHEEAMRCLGQ</sequence>
<name>A0ABN9XNQ1_9DINO</name>
<evidence type="ECO:0000313" key="1">
    <source>
        <dbReference type="EMBL" id="CAK0901534.1"/>
    </source>
</evidence>
<reference evidence="1" key="1">
    <citation type="submission" date="2023-10" db="EMBL/GenBank/DDBJ databases">
        <authorList>
            <person name="Chen Y."/>
            <person name="Shah S."/>
            <person name="Dougan E. K."/>
            <person name="Thang M."/>
            <person name="Chan C."/>
        </authorList>
    </citation>
    <scope>NUCLEOTIDE SEQUENCE [LARGE SCALE GENOMIC DNA]</scope>
</reference>